<keyword evidence="3" id="KW-1185">Reference proteome</keyword>
<keyword evidence="1" id="KW-1133">Transmembrane helix</keyword>
<protein>
    <submittedName>
        <fullName evidence="2">Uncharacterized protein</fullName>
    </submittedName>
</protein>
<feature type="transmembrane region" description="Helical" evidence="1">
    <location>
        <begin position="22"/>
        <end position="44"/>
    </location>
</feature>
<comment type="caution">
    <text evidence="2">The sequence shown here is derived from an EMBL/GenBank/DDBJ whole genome shotgun (WGS) entry which is preliminary data.</text>
</comment>
<organism evidence="2 3">
    <name type="scientific">Undibacterium flavidum</name>
    <dbReference type="NCBI Taxonomy" id="2762297"/>
    <lineage>
        <taxon>Bacteria</taxon>
        <taxon>Pseudomonadati</taxon>
        <taxon>Pseudomonadota</taxon>
        <taxon>Betaproteobacteria</taxon>
        <taxon>Burkholderiales</taxon>
        <taxon>Oxalobacteraceae</taxon>
        <taxon>Undibacterium</taxon>
    </lineage>
</organism>
<sequence length="221" mass="25150">MTTVIELDNPCFYKPEIIIMKVLRICLIFLCVLPIVAQAEIWAYQIHGKQVSDCTKRSEASIDEVWTNLENATGLKFNIARNNMLIHGYILQNKEHNAEFSFYRSKGACEFGREGVVAYLEDNQEKLQQIKRSRTAEAELFTLSPANIAQEQKQDWVNFFAGCTNGVLKQNTPLKGVLQEAVDHCDCLARSFLKNKDKDIGKKDRKDGVSEMVADCEKKSH</sequence>
<dbReference type="EMBL" id="JACOGA010000008">
    <property type="protein sequence ID" value="MBC3873855.1"/>
    <property type="molecule type" value="Genomic_DNA"/>
</dbReference>
<evidence type="ECO:0000313" key="2">
    <source>
        <dbReference type="EMBL" id="MBC3873855.1"/>
    </source>
</evidence>
<reference evidence="2 3" key="1">
    <citation type="submission" date="2020-08" db="EMBL/GenBank/DDBJ databases">
        <title>Novel species isolated from subtropical streams in China.</title>
        <authorList>
            <person name="Lu H."/>
        </authorList>
    </citation>
    <scope>NUCLEOTIDE SEQUENCE [LARGE SCALE GENOMIC DNA]</scope>
    <source>
        <strain evidence="2 3">LX15W</strain>
    </source>
</reference>
<proteinExistence type="predicted"/>
<name>A0ABR6YBC3_9BURK</name>
<dbReference type="RefSeq" id="WP_186941892.1">
    <property type="nucleotide sequence ID" value="NZ_JACOGA010000008.1"/>
</dbReference>
<accession>A0ABR6YBC3</accession>
<evidence type="ECO:0000313" key="3">
    <source>
        <dbReference type="Proteomes" id="UP000624279"/>
    </source>
</evidence>
<keyword evidence="1" id="KW-0812">Transmembrane</keyword>
<evidence type="ECO:0000256" key="1">
    <source>
        <dbReference type="SAM" id="Phobius"/>
    </source>
</evidence>
<keyword evidence="1" id="KW-0472">Membrane</keyword>
<dbReference type="Proteomes" id="UP000624279">
    <property type="component" value="Unassembled WGS sequence"/>
</dbReference>
<gene>
    <name evidence="2" type="ORF">H8K55_09655</name>
</gene>